<keyword evidence="13" id="KW-1185">Reference proteome</keyword>
<dbReference type="PANTHER" id="PTHR47963">
    <property type="entry name" value="DEAD-BOX ATP-DEPENDENT RNA HELICASE 47, MITOCHONDRIAL"/>
    <property type="match status" value="1"/>
</dbReference>
<dbReference type="CDD" id="cd00268">
    <property type="entry name" value="DEADc"/>
    <property type="match status" value="1"/>
</dbReference>
<evidence type="ECO:0000256" key="6">
    <source>
        <dbReference type="PROSITE-ProRule" id="PRU00552"/>
    </source>
</evidence>
<dbReference type="InterPro" id="IPR001650">
    <property type="entry name" value="Helicase_C-like"/>
</dbReference>
<dbReference type="GO" id="GO:0005524">
    <property type="term" value="F:ATP binding"/>
    <property type="evidence" value="ECO:0007669"/>
    <property type="project" value="UniProtKB-KW"/>
</dbReference>
<dbReference type="Proteomes" id="UP000295807">
    <property type="component" value="Unassembled WGS sequence"/>
</dbReference>
<dbReference type="Pfam" id="PF03880">
    <property type="entry name" value="DbpA"/>
    <property type="match status" value="1"/>
</dbReference>
<evidence type="ECO:0000256" key="3">
    <source>
        <dbReference type="ARBA" id="ARBA00022801"/>
    </source>
</evidence>
<dbReference type="GO" id="GO:0016787">
    <property type="term" value="F:hydrolase activity"/>
    <property type="evidence" value="ECO:0007669"/>
    <property type="project" value="UniProtKB-KW"/>
</dbReference>
<dbReference type="PROSITE" id="PS51194">
    <property type="entry name" value="HELICASE_CTER"/>
    <property type="match status" value="1"/>
</dbReference>
<reference evidence="12 13" key="1">
    <citation type="submission" date="2019-03" db="EMBL/GenBank/DDBJ databases">
        <title>Genomic Encyclopedia of Type Strains, Phase IV (KMG-IV): sequencing the most valuable type-strain genomes for metagenomic binning, comparative biology and taxonomic classification.</title>
        <authorList>
            <person name="Goeker M."/>
        </authorList>
    </citation>
    <scope>NUCLEOTIDE SEQUENCE [LARGE SCALE GENOMIC DNA]</scope>
    <source>
        <strain evidence="12 13">DSM 21100</strain>
    </source>
</reference>
<dbReference type="GO" id="GO:0033592">
    <property type="term" value="F:RNA strand annealing activity"/>
    <property type="evidence" value="ECO:0007669"/>
    <property type="project" value="TreeGrafter"/>
</dbReference>
<feature type="domain" description="DEAD-box RNA helicase Q" evidence="11">
    <location>
        <begin position="2"/>
        <end position="30"/>
    </location>
</feature>
<name>A0A4R3KPJ9_9SPHI</name>
<dbReference type="GO" id="GO:0005840">
    <property type="term" value="C:ribosome"/>
    <property type="evidence" value="ECO:0007669"/>
    <property type="project" value="TreeGrafter"/>
</dbReference>
<evidence type="ECO:0000313" key="12">
    <source>
        <dbReference type="EMBL" id="TCS86359.1"/>
    </source>
</evidence>
<feature type="domain" description="Helicase ATP-binding" evidence="9">
    <location>
        <begin position="34"/>
        <end position="205"/>
    </location>
</feature>
<evidence type="ECO:0000256" key="4">
    <source>
        <dbReference type="ARBA" id="ARBA00022806"/>
    </source>
</evidence>
<keyword evidence="5 7" id="KW-0067">ATP-binding</keyword>
<evidence type="ECO:0000256" key="5">
    <source>
        <dbReference type="ARBA" id="ARBA00022840"/>
    </source>
</evidence>
<dbReference type="SMART" id="SM00490">
    <property type="entry name" value="HELICc"/>
    <property type="match status" value="1"/>
</dbReference>
<comment type="caution">
    <text evidence="12">The sequence shown here is derived from an EMBL/GenBank/DDBJ whole genome shotgun (WGS) entry which is preliminary data.</text>
</comment>
<evidence type="ECO:0000259" key="9">
    <source>
        <dbReference type="PROSITE" id="PS51192"/>
    </source>
</evidence>
<dbReference type="AlphaFoldDB" id="A0A4R3KPJ9"/>
<dbReference type="SUPFAM" id="SSF52540">
    <property type="entry name" value="P-loop containing nucleoside triphosphate hydrolases"/>
    <property type="match status" value="1"/>
</dbReference>
<dbReference type="GO" id="GO:0003724">
    <property type="term" value="F:RNA helicase activity"/>
    <property type="evidence" value="ECO:0007669"/>
    <property type="project" value="UniProtKB-EC"/>
</dbReference>
<dbReference type="Gene3D" id="3.40.50.300">
    <property type="entry name" value="P-loop containing nucleotide triphosphate hydrolases"/>
    <property type="match status" value="2"/>
</dbReference>
<dbReference type="EC" id="3.6.4.13" evidence="1"/>
<sequence>MTDFKSLGLSEVLLKAIESMGFVTPTAIQEQAIPALLEGDNDLVGLAQTGTGKTAAFGLPMLQLIDPAERFPQGLVLCPTRELCLQITGDLKAFSQFLGEVNIVAVYGGANISNQIRDLRRGAQIIVATPGRMLDIINRGATNLSNIRYLVLDEADEMLNMGFQEDINSILSNTPDTKNTWLFSATMPNEVKRISRSYMDDPVEITVGSKNTGNVNIEHEYYVVRAREKYAALKRIVDYNPEIFAIIFTRTKIEAQEIAEHLIRDGYNADALHGDLSQQQRDKVMKRYRDRSLQLLIATDVAARGIDVSDITHVINYSLPDDIENYTHRSGRTARAGKSGVSIAIINSRETGRIRQIEKVIGKKFEKGEIPSGYDVCEKQLFALIHKVHEVKVNEEQIGPYLNRIYKEFENLDKEELIRRFASLEFNRFLEYYLNAPDLNSADERPSKSRERDHTSGGGSFTRMFVNLGSVDDLTRGDLLRFICDNSGISGQQVGRIDLKGIHTFFEVESSEAETVYNGLKSGSFKGRNIRVDYAEGNKSGGGRPSKSSRHGAKPSWKSSSRGSQGGKGKRR</sequence>
<dbReference type="Gene3D" id="3.30.70.330">
    <property type="match status" value="1"/>
</dbReference>
<dbReference type="InterPro" id="IPR050547">
    <property type="entry name" value="DEAD_box_RNA_helicases"/>
</dbReference>
<dbReference type="InterPro" id="IPR014001">
    <property type="entry name" value="Helicase_ATP-bd"/>
</dbReference>
<evidence type="ECO:0000259" key="10">
    <source>
        <dbReference type="PROSITE" id="PS51194"/>
    </source>
</evidence>
<keyword evidence="2 7" id="KW-0547">Nucleotide-binding</keyword>
<keyword evidence="3 7" id="KW-0378">Hydrolase</keyword>
<dbReference type="CDD" id="cd12252">
    <property type="entry name" value="RRM_DbpA"/>
    <property type="match status" value="1"/>
</dbReference>
<dbReference type="InterPro" id="IPR012677">
    <property type="entry name" value="Nucleotide-bd_a/b_plait_sf"/>
</dbReference>
<dbReference type="PANTHER" id="PTHR47963:SF8">
    <property type="entry name" value="ATP-DEPENDENT RNA HELICASE DEAD"/>
    <property type="match status" value="1"/>
</dbReference>
<feature type="region of interest" description="Disordered" evidence="8">
    <location>
        <begin position="534"/>
        <end position="572"/>
    </location>
</feature>
<accession>A0A4R3KPJ9</accession>
<dbReference type="OrthoDB" id="9762011at2"/>
<dbReference type="InterPro" id="IPR044742">
    <property type="entry name" value="DEAD/DEAH_RhlB"/>
</dbReference>
<proteinExistence type="inferred from homology"/>
<protein>
    <recommendedName>
        <fullName evidence="1">RNA helicase</fullName>
        <ecNumber evidence="1">3.6.4.13</ecNumber>
    </recommendedName>
</protein>
<evidence type="ECO:0000256" key="8">
    <source>
        <dbReference type="SAM" id="MobiDB-lite"/>
    </source>
</evidence>
<feature type="short sequence motif" description="Q motif" evidence="6">
    <location>
        <begin position="2"/>
        <end position="30"/>
    </location>
</feature>
<dbReference type="SMART" id="SM00487">
    <property type="entry name" value="DEXDc"/>
    <property type="match status" value="1"/>
</dbReference>
<dbReference type="Pfam" id="PF00270">
    <property type="entry name" value="DEAD"/>
    <property type="match status" value="1"/>
</dbReference>
<dbReference type="PROSITE" id="PS00039">
    <property type="entry name" value="DEAD_ATP_HELICASE"/>
    <property type="match status" value="1"/>
</dbReference>
<dbReference type="InterPro" id="IPR000629">
    <property type="entry name" value="RNA-helicase_DEAD-box_CS"/>
</dbReference>
<feature type="domain" description="Helicase C-terminal" evidence="10">
    <location>
        <begin position="235"/>
        <end position="385"/>
    </location>
</feature>
<comment type="similarity">
    <text evidence="7">Belongs to the DEAD box helicase family.</text>
</comment>
<dbReference type="CDD" id="cd18787">
    <property type="entry name" value="SF2_C_DEAD"/>
    <property type="match status" value="1"/>
</dbReference>
<dbReference type="EMBL" id="SMAD01000008">
    <property type="protein sequence ID" value="TCS86359.1"/>
    <property type="molecule type" value="Genomic_DNA"/>
</dbReference>
<dbReference type="InterPro" id="IPR011545">
    <property type="entry name" value="DEAD/DEAH_box_helicase_dom"/>
</dbReference>
<dbReference type="PROSITE" id="PS51195">
    <property type="entry name" value="Q_MOTIF"/>
    <property type="match status" value="1"/>
</dbReference>
<dbReference type="RefSeq" id="WP_132129760.1">
    <property type="nucleotide sequence ID" value="NZ_CP042432.1"/>
</dbReference>
<dbReference type="InterPro" id="IPR014014">
    <property type="entry name" value="RNA_helicase_DEAD_Q_motif"/>
</dbReference>
<evidence type="ECO:0000256" key="7">
    <source>
        <dbReference type="RuleBase" id="RU000492"/>
    </source>
</evidence>
<dbReference type="GO" id="GO:0009409">
    <property type="term" value="P:response to cold"/>
    <property type="evidence" value="ECO:0007669"/>
    <property type="project" value="TreeGrafter"/>
</dbReference>
<evidence type="ECO:0000256" key="2">
    <source>
        <dbReference type="ARBA" id="ARBA00022741"/>
    </source>
</evidence>
<dbReference type="InterPro" id="IPR027417">
    <property type="entry name" value="P-loop_NTPase"/>
</dbReference>
<dbReference type="GO" id="GO:0005829">
    <property type="term" value="C:cytosol"/>
    <property type="evidence" value="ECO:0007669"/>
    <property type="project" value="TreeGrafter"/>
</dbReference>
<dbReference type="PROSITE" id="PS51192">
    <property type="entry name" value="HELICASE_ATP_BIND_1"/>
    <property type="match status" value="1"/>
</dbReference>
<keyword evidence="4 7" id="KW-0347">Helicase</keyword>
<evidence type="ECO:0000256" key="1">
    <source>
        <dbReference type="ARBA" id="ARBA00012552"/>
    </source>
</evidence>
<evidence type="ECO:0000313" key="13">
    <source>
        <dbReference type="Proteomes" id="UP000295807"/>
    </source>
</evidence>
<gene>
    <name evidence="12" type="ORF">EDD80_108152</name>
</gene>
<dbReference type="InterPro" id="IPR005580">
    <property type="entry name" value="DbpA/CsdA_RNA-bd_dom"/>
</dbReference>
<evidence type="ECO:0000259" key="11">
    <source>
        <dbReference type="PROSITE" id="PS51195"/>
    </source>
</evidence>
<organism evidence="12 13">
    <name type="scientific">Anseongella ginsenosidimutans</name>
    <dbReference type="NCBI Taxonomy" id="496056"/>
    <lineage>
        <taxon>Bacteria</taxon>
        <taxon>Pseudomonadati</taxon>
        <taxon>Bacteroidota</taxon>
        <taxon>Sphingobacteriia</taxon>
        <taxon>Sphingobacteriales</taxon>
        <taxon>Sphingobacteriaceae</taxon>
        <taxon>Anseongella</taxon>
    </lineage>
</organism>
<dbReference type="Pfam" id="PF00271">
    <property type="entry name" value="Helicase_C"/>
    <property type="match status" value="1"/>
</dbReference>